<evidence type="ECO:0000313" key="9">
    <source>
        <dbReference type="Proteomes" id="UP000774617"/>
    </source>
</evidence>
<keyword evidence="9" id="KW-1185">Reference proteome</keyword>
<dbReference type="SMART" id="SM00906">
    <property type="entry name" value="Fungal_trans"/>
    <property type="match status" value="1"/>
</dbReference>
<evidence type="ECO:0000256" key="6">
    <source>
        <dbReference type="SAM" id="MobiDB-lite"/>
    </source>
</evidence>
<organism evidence="8 9">
    <name type="scientific">Macrophomina phaseolina</name>
    <dbReference type="NCBI Taxonomy" id="35725"/>
    <lineage>
        <taxon>Eukaryota</taxon>
        <taxon>Fungi</taxon>
        <taxon>Dikarya</taxon>
        <taxon>Ascomycota</taxon>
        <taxon>Pezizomycotina</taxon>
        <taxon>Dothideomycetes</taxon>
        <taxon>Dothideomycetes incertae sedis</taxon>
        <taxon>Botryosphaeriales</taxon>
        <taxon>Botryosphaeriaceae</taxon>
        <taxon>Macrophomina</taxon>
    </lineage>
</organism>
<feature type="domain" description="Zn(2)-C6 fungal-type" evidence="7">
    <location>
        <begin position="38"/>
        <end position="68"/>
    </location>
</feature>
<reference evidence="8 9" key="1">
    <citation type="journal article" date="2021" name="Nat. Commun.">
        <title>Genetic determinants of endophytism in the Arabidopsis root mycobiome.</title>
        <authorList>
            <person name="Mesny F."/>
            <person name="Miyauchi S."/>
            <person name="Thiergart T."/>
            <person name="Pickel B."/>
            <person name="Atanasova L."/>
            <person name="Karlsson M."/>
            <person name="Huettel B."/>
            <person name="Barry K.W."/>
            <person name="Haridas S."/>
            <person name="Chen C."/>
            <person name="Bauer D."/>
            <person name="Andreopoulos W."/>
            <person name="Pangilinan J."/>
            <person name="LaButti K."/>
            <person name="Riley R."/>
            <person name="Lipzen A."/>
            <person name="Clum A."/>
            <person name="Drula E."/>
            <person name="Henrissat B."/>
            <person name="Kohler A."/>
            <person name="Grigoriev I.V."/>
            <person name="Martin F.M."/>
            <person name="Hacquard S."/>
        </authorList>
    </citation>
    <scope>NUCLEOTIDE SEQUENCE [LARGE SCALE GENOMIC DNA]</scope>
    <source>
        <strain evidence="8 9">MPI-SDFR-AT-0080</strain>
    </source>
</reference>
<gene>
    <name evidence="8" type="ORF">B0J12DRAFT_731311</name>
</gene>
<evidence type="ECO:0000256" key="2">
    <source>
        <dbReference type="ARBA" id="ARBA00023015"/>
    </source>
</evidence>
<dbReference type="Pfam" id="PF04082">
    <property type="entry name" value="Fungal_trans"/>
    <property type="match status" value="1"/>
</dbReference>
<evidence type="ECO:0000259" key="7">
    <source>
        <dbReference type="PROSITE" id="PS50048"/>
    </source>
</evidence>
<keyword evidence="1" id="KW-0479">Metal-binding</keyword>
<proteinExistence type="predicted"/>
<evidence type="ECO:0000256" key="5">
    <source>
        <dbReference type="ARBA" id="ARBA00023242"/>
    </source>
</evidence>
<dbReference type="InterPro" id="IPR001138">
    <property type="entry name" value="Zn2Cys6_DnaBD"/>
</dbReference>
<feature type="region of interest" description="Disordered" evidence="6">
    <location>
        <begin position="1"/>
        <end position="29"/>
    </location>
</feature>
<sequence>MLSIPQSSAKRGRAADGGDRRQPTPCKRKAMRKRTALACEECRVRKRRCDGAIPACGGCAKRLSECVYSAEIETRAWHNSMIQSLRTHLQELEAAELPSQGPERTSAPSAEYPANSSFNGIAAAANVLTLTTSTTNHAPLQAHPVSGQQEPSRSGYLDPCSFEKMMEPLIDAKSDGSTTGAPVWPTRPRAVSPAAQVIICTCERSLEGLRWNLPLRRISDALVAAYFSRFHRIYPILHQHTFRRQYERLWASDTGATAATVECSGLCKQRSRGKLFPATLHAVFAMATVALEPGAPSENVSQAEAFYATAAQEVDFLNMPDEEVGIELVQLGLLMGFYLQSTEKFSKCWNITGLTIRMAKNMGLDLSIGEARKRGLFGCRPTQLDCEMRSRVWHGCIILEKEVAMSFGRAPMVAANTKSKLPEAIDDDRLSDEAAKWNYQPSGLPSLLESYIETIKLYDILGHVLCRDELQESRSARNSTGKPSPATLYIRAILDMDTMIMEWWDSLPRYLKHHENITEFSQHVVTEDGLAFPCEDLLAQAERLYIRFLHVRLLLLRPALERLFEKQRANPLSKTKRATEAKLEDVLLFSIAAQCIICAQSLVAFLNTQIQSQKLLAWWYDVSYLHSSASTLLMGLLCTFNDGSVSQKSISASWELGLQCLSRYTGASIIAKKSFSLLQESAKFLLPNTCNDDLVINSSVSVADIADSVWPANHKPKDKCPKPSAYHDCHQPQMIRDSEISSRDVSGHFQGRPNRWEELDIDIWTGNSGGTFHWPFIPYPSQLETLPLNLNFPE</sequence>
<keyword evidence="4" id="KW-0804">Transcription</keyword>
<dbReference type="Gene3D" id="4.10.240.10">
    <property type="entry name" value="Zn(2)-C6 fungal-type DNA-binding domain"/>
    <property type="match status" value="1"/>
</dbReference>
<protein>
    <submittedName>
        <fullName evidence="8">Fungal-specific transcription factor domain-containing protein</fullName>
    </submittedName>
</protein>
<dbReference type="PROSITE" id="PS50048">
    <property type="entry name" value="ZN2_CY6_FUNGAL_2"/>
    <property type="match status" value="1"/>
</dbReference>
<keyword evidence="3" id="KW-0238">DNA-binding</keyword>
<comment type="caution">
    <text evidence="8">The sequence shown here is derived from an EMBL/GenBank/DDBJ whole genome shotgun (WGS) entry which is preliminary data.</text>
</comment>
<dbReference type="SMART" id="SM00066">
    <property type="entry name" value="GAL4"/>
    <property type="match status" value="1"/>
</dbReference>
<feature type="compositionally biased region" description="Basic and acidic residues" evidence="6">
    <location>
        <begin position="13"/>
        <end position="22"/>
    </location>
</feature>
<evidence type="ECO:0000256" key="4">
    <source>
        <dbReference type="ARBA" id="ARBA00023163"/>
    </source>
</evidence>
<dbReference type="PANTHER" id="PTHR47424">
    <property type="entry name" value="REGULATORY PROTEIN GAL4"/>
    <property type="match status" value="1"/>
</dbReference>
<dbReference type="PROSITE" id="PS00463">
    <property type="entry name" value="ZN2_CY6_FUNGAL_1"/>
    <property type="match status" value="1"/>
</dbReference>
<dbReference type="InterPro" id="IPR007219">
    <property type="entry name" value="XnlR_reg_dom"/>
</dbReference>
<keyword evidence="5" id="KW-0539">Nucleus</keyword>
<evidence type="ECO:0000313" key="8">
    <source>
        <dbReference type="EMBL" id="KAH7038961.1"/>
    </source>
</evidence>
<evidence type="ECO:0000256" key="1">
    <source>
        <dbReference type="ARBA" id="ARBA00022723"/>
    </source>
</evidence>
<dbReference type="Proteomes" id="UP000774617">
    <property type="component" value="Unassembled WGS sequence"/>
</dbReference>
<evidence type="ECO:0000256" key="3">
    <source>
        <dbReference type="ARBA" id="ARBA00023125"/>
    </source>
</evidence>
<keyword evidence="2" id="KW-0805">Transcription regulation</keyword>
<dbReference type="PANTHER" id="PTHR47424:SF3">
    <property type="entry name" value="REGULATORY PROTEIN GAL4"/>
    <property type="match status" value="1"/>
</dbReference>
<name>A0ABQ8G0Y7_9PEZI</name>
<dbReference type="Pfam" id="PF00172">
    <property type="entry name" value="Zn_clus"/>
    <property type="match status" value="1"/>
</dbReference>
<dbReference type="CDD" id="cd12148">
    <property type="entry name" value="fungal_TF_MHR"/>
    <property type="match status" value="1"/>
</dbReference>
<dbReference type="CDD" id="cd00067">
    <property type="entry name" value="GAL4"/>
    <property type="match status" value="1"/>
</dbReference>
<dbReference type="EMBL" id="JAGTJR010000031">
    <property type="protein sequence ID" value="KAH7038961.1"/>
    <property type="molecule type" value="Genomic_DNA"/>
</dbReference>
<dbReference type="InterPro" id="IPR051127">
    <property type="entry name" value="Fungal_SecMet_Regulators"/>
</dbReference>
<accession>A0ABQ8G0Y7</accession>
<dbReference type="InterPro" id="IPR036864">
    <property type="entry name" value="Zn2-C6_fun-type_DNA-bd_sf"/>
</dbReference>
<dbReference type="SUPFAM" id="SSF57701">
    <property type="entry name" value="Zn2/Cys6 DNA-binding domain"/>
    <property type="match status" value="1"/>
</dbReference>